<evidence type="ECO:0000256" key="4">
    <source>
        <dbReference type="ARBA" id="ARBA00022723"/>
    </source>
</evidence>
<keyword evidence="7" id="KW-0411">Iron-sulfur</keyword>
<comment type="cofactor">
    <cofactor evidence="1">
        <name>pyridoxal 5'-phosphate</name>
        <dbReference type="ChEBI" id="CHEBI:597326"/>
    </cofactor>
</comment>
<evidence type="ECO:0000256" key="5">
    <source>
        <dbReference type="ARBA" id="ARBA00022898"/>
    </source>
</evidence>
<dbReference type="OrthoDB" id="5396721at2759"/>
<organism evidence="8 9">
    <name type="scientific">Gymnopus androsaceus JB14</name>
    <dbReference type="NCBI Taxonomy" id="1447944"/>
    <lineage>
        <taxon>Eukaryota</taxon>
        <taxon>Fungi</taxon>
        <taxon>Dikarya</taxon>
        <taxon>Basidiomycota</taxon>
        <taxon>Agaricomycotina</taxon>
        <taxon>Agaricomycetes</taxon>
        <taxon>Agaricomycetidae</taxon>
        <taxon>Agaricales</taxon>
        <taxon>Marasmiineae</taxon>
        <taxon>Omphalotaceae</taxon>
        <taxon>Gymnopus</taxon>
    </lineage>
</organism>
<keyword evidence="9" id="KW-1185">Reference proteome</keyword>
<keyword evidence="3" id="KW-0949">S-adenosyl-L-methionine</keyword>
<dbReference type="Gene3D" id="3.20.20.70">
    <property type="entry name" value="Aldolase class I"/>
    <property type="match status" value="1"/>
</dbReference>
<dbReference type="SFLD" id="SFLDG01070">
    <property type="entry name" value="PLP-dependent"/>
    <property type="match status" value="1"/>
</dbReference>
<evidence type="ECO:0008006" key="10">
    <source>
        <dbReference type="Google" id="ProtNLM"/>
    </source>
</evidence>
<gene>
    <name evidence="8" type="ORF">BT96DRAFT_812462</name>
</gene>
<dbReference type="PANTHER" id="PTHR30538:SF0">
    <property type="entry name" value="L-LYSINE 2,3-AMINOMUTASE AQ_1632-RELATED"/>
    <property type="match status" value="1"/>
</dbReference>
<keyword evidence="4" id="KW-0479">Metal-binding</keyword>
<dbReference type="InterPro" id="IPR007197">
    <property type="entry name" value="rSAM"/>
</dbReference>
<evidence type="ECO:0000256" key="7">
    <source>
        <dbReference type="ARBA" id="ARBA00023014"/>
    </source>
</evidence>
<keyword evidence="5" id="KW-0663">Pyridoxal phosphate</keyword>
<evidence type="ECO:0000256" key="6">
    <source>
        <dbReference type="ARBA" id="ARBA00023004"/>
    </source>
</evidence>
<keyword evidence="2" id="KW-0004">4Fe-4S</keyword>
<dbReference type="SUPFAM" id="SSF102114">
    <property type="entry name" value="Radical SAM enzymes"/>
    <property type="match status" value="1"/>
</dbReference>
<accession>A0A6A4I950</accession>
<dbReference type="GO" id="GO:0003824">
    <property type="term" value="F:catalytic activity"/>
    <property type="evidence" value="ECO:0007669"/>
    <property type="project" value="InterPro"/>
</dbReference>
<dbReference type="GO" id="GO:0046872">
    <property type="term" value="F:metal ion binding"/>
    <property type="evidence" value="ECO:0007669"/>
    <property type="project" value="UniProtKB-KW"/>
</dbReference>
<evidence type="ECO:0000256" key="3">
    <source>
        <dbReference type="ARBA" id="ARBA00022691"/>
    </source>
</evidence>
<name>A0A6A4I950_9AGAR</name>
<evidence type="ECO:0000313" key="8">
    <source>
        <dbReference type="EMBL" id="KAE9405324.1"/>
    </source>
</evidence>
<keyword evidence="6" id="KW-0408">Iron</keyword>
<sequence>MYRAAYKVTPRLPSWSTLLSHRFNKSLLLISRQFASDRSTVSRHAPLLPLFIEQKKIQLLTRSHIPEIFASRAPHLSVEDYVAAASVFPMRANNYVVDQLIDWSNVPNDPIFILVFPQPDMLGEKNLKRMREAIASNAGKVEIRQIAEDIRSALNPHPANQKQENVPRVHGQVIEGMQHKYRETCLFFPTEGQYCHSYCTYCFRWAQFTAVGSDQQFQSKEAGQLIDYISTNRDITDLLFTGGDPMVMHARQFGRYIDALLFGPGTENLATVRIGTKSLSYWPYRYLTDPDAHELLGLLEKIVKSGRHVSIMAHFSHPTELRTAAVQEAMRRIRATGANIRCQAPLIRQVNDQPHIWADMWRTQTRLGAIPYYMFVERDTGAKHYFEVPLARAFEIYKEAVSSVAGTARTAHGPSMSAGPGKIQVVGITTVPTANGPEKVFVLRFLQARNPAWMKETFFAKFDEQASWLTDLKPAFGAKEFFYEAAYRELVQQEGASGQLFPQTGLMKYMVGLVG</sequence>
<evidence type="ECO:0000256" key="2">
    <source>
        <dbReference type="ARBA" id="ARBA00022485"/>
    </source>
</evidence>
<evidence type="ECO:0000256" key="1">
    <source>
        <dbReference type="ARBA" id="ARBA00001933"/>
    </source>
</evidence>
<dbReference type="GO" id="GO:0051539">
    <property type="term" value="F:4 iron, 4 sulfur cluster binding"/>
    <property type="evidence" value="ECO:0007669"/>
    <property type="project" value="UniProtKB-KW"/>
</dbReference>
<dbReference type="InterPro" id="IPR058240">
    <property type="entry name" value="rSAM_sf"/>
</dbReference>
<dbReference type="Proteomes" id="UP000799118">
    <property type="component" value="Unassembled WGS sequence"/>
</dbReference>
<proteinExistence type="predicted"/>
<dbReference type="EMBL" id="ML769410">
    <property type="protein sequence ID" value="KAE9405324.1"/>
    <property type="molecule type" value="Genomic_DNA"/>
</dbReference>
<reference evidence="8" key="1">
    <citation type="journal article" date="2019" name="Environ. Microbiol.">
        <title>Fungal ecological strategies reflected in gene transcription - a case study of two litter decomposers.</title>
        <authorList>
            <person name="Barbi F."/>
            <person name="Kohler A."/>
            <person name="Barry K."/>
            <person name="Baskaran P."/>
            <person name="Daum C."/>
            <person name="Fauchery L."/>
            <person name="Ihrmark K."/>
            <person name="Kuo A."/>
            <person name="LaButti K."/>
            <person name="Lipzen A."/>
            <person name="Morin E."/>
            <person name="Grigoriev I.V."/>
            <person name="Henrissat B."/>
            <person name="Lindahl B."/>
            <person name="Martin F."/>
        </authorList>
    </citation>
    <scope>NUCLEOTIDE SEQUENCE</scope>
    <source>
        <strain evidence="8">JB14</strain>
    </source>
</reference>
<dbReference type="InterPro" id="IPR003739">
    <property type="entry name" value="Lys_aminomutase/Glu_NH3_mut"/>
</dbReference>
<dbReference type="SFLD" id="SFLDS00029">
    <property type="entry name" value="Radical_SAM"/>
    <property type="match status" value="1"/>
</dbReference>
<dbReference type="PANTHER" id="PTHR30538">
    <property type="entry name" value="LYSINE 2,3-AMINOMUTASE-RELATED"/>
    <property type="match status" value="1"/>
</dbReference>
<dbReference type="AlphaFoldDB" id="A0A6A4I950"/>
<protein>
    <recommendedName>
        <fullName evidence="10">Lysine 2,3-aminomutase</fullName>
    </recommendedName>
</protein>
<dbReference type="InterPro" id="IPR013785">
    <property type="entry name" value="Aldolase_TIM"/>
</dbReference>
<evidence type="ECO:0000313" key="9">
    <source>
        <dbReference type="Proteomes" id="UP000799118"/>
    </source>
</evidence>